<name>A0A8G0ZUG1_9RHOB</name>
<dbReference type="GO" id="GO:1990281">
    <property type="term" value="C:efflux pump complex"/>
    <property type="evidence" value="ECO:0007669"/>
    <property type="project" value="TreeGrafter"/>
</dbReference>
<evidence type="ECO:0000256" key="3">
    <source>
        <dbReference type="SAM" id="MobiDB-lite"/>
    </source>
</evidence>
<accession>A0A8G0ZUG1</accession>
<feature type="domain" description="CzcB-like barrel-sandwich hybrid" evidence="5">
    <location>
        <begin position="89"/>
        <end position="207"/>
    </location>
</feature>
<proteinExistence type="inferred from homology"/>
<feature type="compositionally biased region" description="Low complexity" evidence="3">
    <location>
        <begin position="38"/>
        <end position="53"/>
    </location>
</feature>
<organism evidence="6 7">
    <name type="scientific">Neotabrizicola shimadae</name>
    <dbReference type="NCBI Taxonomy" id="2807096"/>
    <lineage>
        <taxon>Bacteria</taxon>
        <taxon>Pseudomonadati</taxon>
        <taxon>Pseudomonadota</taxon>
        <taxon>Alphaproteobacteria</taxon>
        <taxon>Rhodobacterales</taxon>
        <taxon>Paracoccaceae</taxon>
        <taxon>Neotabrizicola</taxon>
    </lineage>
</organism>
<dbReference type="Pfam" id="PF25954">
    <property type="entry name" value="Beta-barrel_RND_2"/>
    <property type="match status" value="1"/>
</dbReference>
<evidence type="ECO:0000256" key="1">
    <source>
        <dbReference type="ARBA" id="ARBA00009477"/>
    </source>
</evidence>
<dbReference type="Proteomes" id="UP000826300">
    <property type="component" value="Chromosome"/>
</dbReference>
<dbReference type="InterPro" id="IPR058647">
    <property type="entry name" value="BSH_CzcB-like"/>
</dbReference>
<dbReference type="AlphaFoldDB" id="A0A8G0ZUG1"/>
<dbReference type="PANTHER" id="PTHR30469">
    <property type="entry name" value="MULTIDRUG RESISTANCE PROTEIN MDTA"/>
    <property type="match status" value="1"/>
</dbReference>
<dbReference type="Pfam" id="PF25973">
    <property type="entry name" value="BSH_CzcB"/>
    <property type="match status" value="1"/>
</dbReference>
<feature type="domain" description="CusB-like beta-barrel" evidence="4">
    <location>
        <begin position="220"/>
        <end position="290"/>
    </location>
</feature>
<gene>
    <name evidence="6" type="ORF">JO391_03975</name>
</gene>
<evidence type="ECO:0000259" key="4">
    <source>
        <dbReference type="Pfam" id="PF25954"/>
    </source>
</evidence>
<dbReference type="SUPFAM" id="SSF111369">
    <property type="entry name" value="HlyD-like secretion proteins"/>
    <property type="match status" value="1"/>
</dbReference>
<reference evidence="6" key="1">
    <citation type="submission" date="2021-02" db="EMBL/GenBank/DDBJ databases">
        <title>Rhodobacter shimadae sp. nov., an aerobic anoxygenic phototrophic bacterium isolated from a hot spring.</title>
        <authorList>
            <person name="Muramatsu S."/>
            <person name="Haruta S."/>
            <person name="Hirose S."/>
            <person name="Hanada S."/>
        </authorList>
    </citation>
    <scope>NUCLEOTIDE SEQUENCE</scope>
    <source>
        <strain evidence="6">N10</strain>
    </source>
</reference>
<evidence type="ECO:0000313" key="6">
    <source>
        <dbReference type="EMBL" id="QYZ70684.1"/>
    </source>
</evidence>
<evidence type="ECO:0000256" key="2">
    <source>
        <dbReference type="SAM" id="Coils"/>
    </source>
</evidence>
<dbReference type="InterPro" id="IPR058792">
    <property type="entry name" value="Beta-barrel_RND_2"/>
</dbReference>
<dbReference type="KEGG" id="nsm:JO391_03975"/>
<dbReference type="RefSeq" id="WP_220662901.1">
    <property type="nucleotide sequence ID" value="NZ_CP069370.1"/>
</dbReference>
<comment type="similarity">
    <text evidence="1">Belongs to the membrane fusion protein (MFP) (TC 8.A.1) family.</text>
</comment>
<feature type="coiled-coil region" evidence="2">
    <location>
        <begin position="127"/>
        <end position="185"/>
    </location>
</feature>
<keyword evidence="7" id="KW-1185">Reference proteome</keyword>
<protein>
    <submittedName>
        <fullName evidence="6">Efflux RND transporter periplasmic adaptor subunit</fullName>
    </submittedName>
</protein>
<evidence type="ECO:0000259" key="5">
    <source>
        <dbReference type="Pfam" id="PF25973"/>
    </source>
</evidence>
<dbReference type="Gene3D" id="2.40.30.170">
    <property type="match status" value="1"/>
</dbReference>
<dbReference type="EMBL" id="CP069370">
    <property type="protein sequence ID" value="QYZ70684.1"/>
    <property type="molecule type" value="Genomic_DNA"/>
</dbReference>
<keyword evidence="2" id="KW-0175">Coiled coil</keyword>
<dbReference type="PANTHER" id="PTHR30469:SF29">
    <property type="entry name" value="BLR2860 PROTEIN"/>
    <property type="match status" value="1"/>
</dbReference>
<dbReference type="InterPro" id="IPR006143">
    <property type="entry name" value="RND_pump_MFP"/>
</dbReference>
<dbReference type="Gene3D" id="2.40.420.20">
    <property type="match status" value="1"/>
</dbReference>
<feature type="region of interest" description="Disordered" evidence="3">
    <location>
        <begin position="34"/>
        <end position="53"/>
    </location>
</feature>
<sequence length="373" mass="38836">MSSFFRPHRLLAFAVLIGAGAWVLTGEFASVGGGHGGEPASAEAATTPEPVPAEATPLTRTVGVVTPQFRDHSRAIRLSGITAPDKSTMLAARTEGIVKSLDLEKGQMVPEGAVVMTLEGPEVHAQVKMAEITLEQAKRDLDVAERLFKGGNKAETAYNAAVTAKESAEAALALANAAVDRLTLRTPFAGMIDTVEIEPGEWVQGGAPVASLLALDPIIVKIEVGEQDVGYFAPGGAAKVTLVTGQSREGTISYIAREASAQTRTFPVEVTLANPDYKLPAGMTAQVELLAPPVRSVTVPRSVITLSEDGDLGLRVVGDDDIASFAPVGIIDDTPDGLVVTGVPSGSRIVVAGQDLIRDGDKVNTVEDAQVTE</sequence>
<dbReference type="NCBIfam" id="TIGR01730">
    <property type="entry name" value="RND_mfp"/>
    <property type="match status" value="1"/>
</dbReference>
<dbReference type="Gene3D" id="1.10.287.470">
    <property type="entry name" value="Helix hairpin bin"/>
    <property type="match status" value="1"/>
</dbReference>
<dbReference type="Gene3D" id="2.40.50.100">
    <property type="match status" value="1"/>
</dbReference>
<evidence type="ECO:0000313" key="7">
    <source>
        <dbReference type="Proteomes" id="UP000826300"/>
    </source>
</evidence>
<dbReference type="GO" id="GO:0015562">
    <property type="term" value="F:efflux transmembrane transporter activity"/>
    <property type="evidence" value="ECO:0007669"/>
    <property type="project" value="TreeGrafter"/>
</dbReference>